<keyword evidence="6 8" id="KW-0472">Membrane</keyword>
<feature type="transmembrane region" description="Helical" evidence="8">
    <location>
        <begin position="61"/>
        <end position="78"/>
    </location>
</feature>
<dbReference type="EMBL" id="UGPP01000001">
    <property type="protein sequence ID" value="STY70772.1"/>
    <property type="molecule type" value="Genomic_DNA"/>
</dbReference>
<keyword evidence="5 8" id="KW-1133">Transmembrane helix</keyword>
<dbReference type="GO" id="GO:0005886">
    <property type="term" value="C:plasma membrane"/>
    <property type="evidence" value="ECO:0007669"/>
    <property type="project" value="UniProtKB-SubCell"/>
</dbReference>
<dbReference type="InterPro" id="IPR045324">
    <property type="entry name" value="Small_multidrug_res"/>
</dbReference>
<dbReference type="PANTHER" id="PTHR30561">
    <property type="entry name" value="SMR FAMILY PROTON-DEPENDENT DRUG EFFLUX TRANSPORTER SUGE"/>
    <property type="match status" value="1"/>
</dbReference>
<dbReference type="SUPFAM" id="SSF103481">
    <property type="entry name" value="Multidrug resistance efflux transporter EmrE"/>
    <property type="match status" value="1"/>
</dbReference>
<dbReference type="Gene3D" id="1.10.3730.20">
    <property type="match status" value="1"/>
</dbReference>
<evidence type="ECO:0000256" key="2">
    <source>
        <dbReference type="ARBA" id="ARBA00022448"/>
    </source>
</evidence>
<comment type="similarity">
    <text evidence="7">Belongs to the drug/metabolite transporter (DMT) superfamily. Small multidrug resistance (SMR) (TC 2.A.7.1) family.</text>
</comment>
<dbReference type="GO" id="GO:0022857">
    <property type="term" value="F:transmembrane transporter activity"/>
    <property type="evidence" value="ECO:0007669"/>
    <property type="project" value="InterPro"/>
</dbReference>
<dbReference type="Proteomes" id="UP000255234">
    <property type="component" value="Unassembled WGS sequence"/>
</dbReference>
<feature type="transmembrane region" description="Helical" evidence="8">
    <location>
        <begin position="6"/>
        <end position="23"/>
    </location>
</feature>
<dbReference type="RefSeq" id="WP_115151266.1">
    <property type="nucleotide sequence ID" value="NZ_UGPP01000001.1"/>
</dbReference>
<proteinExistence type="inferred from homology"/>
<evidence type="ECO:0000256" key="1">
    <source>
        <dbReference type="ARBA" id="ARBA00004651"/>
    </source>
</evidence>
<evidence type="ECO:0000256" key="6">
    <source>
        <dbReference type="ARBA" id="ARBA00023136"/>
    </source>
</evidence>
<evidence type="ECO:0000256" key="3">
    <source>
        <dbReference type="ARBA" id="ARBA00022475"/>
    </source>
</evidence>
<comment type="subcellular location">
    <subcellularLocation>
        <location evidence="1 7">Cell membrane</location>
        <topology evidence="1 7">Multi-pass membrane protein</topology>
    </subcellularLocation>
</comment>
<dbReference type="Pfam" id="PF00893">
    <property type="entry name" value="Multi_Drug_Res"/>
    <property type="match status" value="1"/>
</dbReference>
<protein>
    <submittedName>
        <fullName evidence="9">Spermidine export protein MdtI</fullName>
    </submittedName>
</protein>
<keyword evidence="4 7" id="KW-0812">Transmembrane</keyword>
<evidence type="ECO:0000256" key="8">
    <source>
        <dbReference type="SAM" id="Phobius"/>
    </source>
</evidence>
<name>A0A378NQZ4_9FIRM</name>
<feature type="transmembrane region" description="Helical" evidence="8">
    <location>
        <begin position="90"/>
        <end position="107"/>
    </location>
</feature>
<evidence type="ECO:0000313" key="9">
    <source>
        <dbReference type="EMBL" id="STY70772.1"/>
    </source>
</evidence>
<dbReference type="PANTHER" id="PTHR30561:SF1">
    <property type="entry name" value="MULTIDRUG TRANSPORTER EMRE"/>
    <property type="match status" value="1"/>
</dbReference>
<organism evidence="9 10">
    <name type="scientific">Megamonas hypermegale</name>
    <dbReference type="NCBI Taxonomy" id="158847"/>
    <lineage>
        <taxon>Bacteria</taxon>
        <taxon>Bacillati</taxon>
        <taxon>Bacillota</taxon>
        <taxon>Negativicutes</taxon>
        <taxon>Selenomonadales</taxon>
        <taxon>Selenomonadaceae</taxon>
        <taxon>Megamonas</taxon>
    </lineage>
</organism>
<evidence type="ECO:0000256" key="5">
    <source>
        <dbReference type="ARBA" id="ARBA00022989"/>
    </source>
</evidence>
<dbReference type="InterPro" id="IPR037185">
    <property type="entry name" value="EmrE-like"/>
</dbReference>
<keyword evidence="3" id="KW-1003">Cell membrane</keyword>
<evidence type="ECO:0000256" key="7">
    <source>
        <dbReference type="RuleBase" id="RU003942"/>
    </source>
</evidence>
<accession>A0A378NQZ4</accession>
<feature type="transmembrane region" description="Helical" evidence="8">
    <location>
        <begin position="35"/>
        <end position="55"/>
    </location>
</feature>
<sequence>MSDGTIGTLLIIGSVFFDVFANICLKKSQGFKYKLYGFLAISLVGFAFLCLAYAISIMDLSIAYALFGACGLLLTTIIDKLFFGLRIKPLGIIGLMTMLTGIVLIKMI</sequence>
<reference evidence="9 10" key="1">
    <citation type="submission" date="2018-06" db="EMBL/GenBank/DDBJ databases">
        <authorList>
            <consortium name="Pathogen Informatics"/>
            <person name="Doyle S."/>
        </authorList>
    </citation>
    <scope>NUCLEOTIDE SEQUENCE [LARGE SCALE GENOMIC DNA]</scope>
    <source>
        <strain evidence="9 10">NCTC10571</strain>
    </source>
</reference>
<gene>
    <name evidence="9" type="primary">mdtI</name>
    <name evidence="9" type="ORF">NCTC10571_00915</name>
</gene>
<dbReference type="AlphaFoldDB" id="A0A378NQZ4"/>
<evidence type="ECO:0000256" key="4">
    <source>
        <dbReference type="ARBA" id="ARBA00022692"/>
    </source>
</evidence>
<dbReference type="InterPro" id="IPR000390">
    <property type="entry name" value="Small_drug/metabolite_transptr"/>
</dbReference>
<keyword evidence="2" id="KW-0813">Transport</keyword>
<evidence type="ECO:0000313" key="10">
    <source>
        <dbReference type="Proteomes" id="UP000255234"/>
    </source>
</evidence>